<feature type="transmembrane region" description="Helical" evidence="10">
    <location>
        <begin position="184"/>
        <end position="205"/>
    </location>
</feature>
<evidence type="ECO:0000259" key="12">
    <source>
        <dbReference type="Pfam" id="PF01699"/>
    </source>
</evidence>
<keyword evidence="8 10" id="KW-0406">Ion transport</keyword>
<feature type="domain" description="Sodium/calcium exchanger membrane region" evidence="12">
    <location>
        <begin position="118"/>
        <end position="277"/>
    </location>
</feature>
<dbReference type="InterPro" id="IPR004713">
    <property type="entry name" value="CaH_exchang"/>
</dbReference>
<evidence type="ECO:0000256" key="5">
    <source>
        <dbReference type="ARBA" id="ARBA00022692"/>
    </source>
</evidence>
<feature type="transmembrane region" description="Helical" evidence="10">
    <location>
        <begin position="255"/>
        <end position="276"/>
    </location>
</feature>
<comment type="caution">
    <text evidence="10">Lacks conserved residue(s) required for the propagation of feature annotation.</text>
</comment>
<dbReference type="FunFam" id="1.20.1420.30:FF:000026">
    <property type="entry name" value="Vacuolar calcium ion transporter"/>
    <property type="match status" value="1"/>
</dbReference>
<sequence length="471" mass="51179">MRRSREYDAYAATSEPKYASGASSTVPPHSRHGHRPGHGHGGGAHSHLPLFLRRGSRHGGKGGLLPNRQGESGRSGVHPWMFLKICFRSASSMSMLVNVLWPAVPAAIAIHFARPDLHLAIFVLNYIAMVPAANTLGFSAQELARKLPTVLGVMLETTFGSVVEIVLFMVFISRGEESVQIIKAAILGSILANLLLCLGSCFLAGGFRRDEQTFHEAVSETGSGLMLVAGMALVIPAAFANGLGQGDAAEFEEEVLKISRAAAIVLLIAFFVWVWYQAHSHHGLYEEILIKDEHKDEDRHEDLAKPKLTFTECCLALGISLACVSMIAVFLVEQIHWIVEERGVKDAFVGLILIPVVEKAAEHLTAVDEAYDNQMNFALSHVLGASIQTALLNTPLVVIVGWGLDVHMDLRFEVFDAVVLILAILVVGSFLRDKKSNYLEGALCVLVYVLIAVVAFYYPNPSEEGGEEGGH</sequence>
<gene>
    <name evidence="13" type="ORF">BDY21DRAFT_290081</name>
</gene>
<feature type="transmembrane region" description="Helical" evidence="10">
    <location>
        <begin position="225"/>
        <end position="243"/>
    </location>
</feature>
<dbReference type="PANTHER" id="PTHR31503">
    <property type="entry name" value="VACUOLAR CALCIUM ION TRANSPORTER"/>
    <property type="match status" value="1"/>
</dbReference>
<comment type="subcellular location">
    <subcellularLocation>
        <location evidence="1">Endomembrane system</location>
        <topology evidence="1">Multi-pass membrane protein</topology>
    </subcellularLocation>
    <subcellularLocation>
        <location evidence="10">Vacuole membrane</location>
    </subcellularLocation>
</comment>
<evidence type="ECO:0000313" key="13">
    <source>
        <dbReference type="EMBL" id="KAF2455177.1"/>
    </source>
</evidence>
<accession>A0A6A6NUK9</accession>
<evidence type="ECO:0000256" key="7">
    <source>
        <dbReference type="ARBA" id="ARBA00022989"/>
    </source>
</evidence>
<evidence type="ECO:0000256" key="6">
    <source>
        <dbReference type="ARBA" id="ARBA00022837"/>
    </source>
</evidence>
<dbReference type="OrthoDB" id="1699231at2759"/>
<reference evidence="13" key="1">
    <citation type="journal article" date="2020" name="Stud. Mycol.">
        <title>101 Dothideomycetes genomes: a test case for predicting lifestyles and emergence of pathogens.</title>
        <authorList>
            <person name="Haridas S."/>
            <person name="Albert R."/>
            <person name="Binder M."/>
            <person name="Bloem J."/>
            <person name="Labutti K."/>
            <person name="Salamov A."/>
            <person name="Andreopoulos B."/>
            <person name="Baker S."/>
            <person name="Barry K."/>
            <person name="Bills G."/>
            <person name="Bluhm B."/>
            <person name="Cannon C."/>
            <person name="Castanera R."/>
            <person name="Culley D."/>
            <person name="Daum C."/>
            <person name="Ezra D."/>
            <person name="Gonzalez J."/>
            <person name="Henrissat B."/>
            <person name="Kuo A."/>
            <person name="Liang C."/>
            <person name="Lipzen A."/>
            <person name="Lutzoni F."/>
            <person name="Magnuson J."/>
            <person name="Mondo S."/>
            <person name="Nolan M."/>
            <person name="Ohm R."/>
            <person name="Pangilinan J."/>
            <person name="Park H.-J."/>
            <person name="Ramirez L."/>
            <person name="Alfaro M."/>
            <person name="Sun H."/>
            <person name="Tritt A."/>
            <person name="Yoshinaga Y."/>
            <person name="Zwiers L.-H."/>
            <person name="Turgeon B."/>
            <person name="Goodwin S."/>
            <person name="Spatafora J."/>
            <person name="Crous P."/>
            <person name="Grigoriev I."/>
        </authorList>
    </citation>
    <scope>NUCLEOTIDE SEQUENCE</scope>
    <source>
        <strain evidence="13">ATCC 16933</strain>
    </source>
</reference>
<feature type="domain" description="Sodium/calcium exchanger membrane region" evidence="12">
    <location>
        <begin position="316"/>
        <end position="456"/>
    </location>
</feature>
<dbReference type="PANTHER" id="PTHR31503:SF14">
    <property type="entry name" value="VACUOLAR CALCIUM ION TRANSPORTER"/>
    <property type="match status" value="1"/>
</dbReference>
<evidence type="ECO:0000256" key="1">
    <source>
        <dbReference type="ARBA" id="ARBA00004127"/>
    </source>
</evidence>
<evidence type="ECO:0000256" key="4">
    <source>
        <dbReference type="ARBA" id="ARBA00022568"/>
    </source>
</evidence>
<dbReference type="GO" id="GO:0015369">
    <property type="term" value="F:calcium:proton antiporter activity"/>
    <property type="evidence" value="ECO:0007669"/>
    <property type="project" value="UniProtKB-UniRule"/>
</dbReference>
<dbReference type="Pfam" id="PF01699">
    <property type="entry name" value="Na_Ca_ex"/>
    <property type="match status" value="2"/>
</dbReference>
<feature type="transmembrane region" description="Helical" evidence="10">
    <location>
        <begin position="410"/>
        <end position="431"/>
    </location>
</feature>
<evidence type="ECO:0000256" key="10">
    <source>
        <dbReference type="RuleBase" id="RU365028"/>
    </source>
</evidence>
<proteinExistence type="inferred from homology"/>
<keyword evidence="3 10" id="KW-0813">Transport</keyword>
<dbReference type="AlphaFoldDB" id="A0A6A6NUK9"/>
<evidence type="ECO:0000256" key="3">
    <source>
        <dbReference type="ARBA" id="ARBA00022448"/>
    </source>
</evidence>
<keyword evidence="10" id="KW-0050">Antiport</keyword>
<dbReference type="InterPro" id="IPR004837">
    <property type="entry name" value="NaCa_Exmemb"/>
</dbReference>
<evidence type="ECO:0000256" key="8">
    <source>
        <dbReference type="ARBA" id="ARBA00023065"/>
    </source>
</evidence>
<keyword evidence="6 10" id="KW-0106">Calcium</keyword>
<dbReference type="GO" id="GO:0012505">
    <property type="term" value="C:endomembrane system"/>
    <property type="evidence" value="ECO:0007669"/>
    <property type="project" value="UniProtKB-SubCell"/>
</dbReference>
<comment type="similarity">
    <text evidence="2 10">Belongs to the Ca(2+):cation antiporter (CaCA) (TC 2.A.19) family.</text>
</comment>
<feature type="transmembrane region" description="Helical" evidence="10">
    <location>
        <begin position="438"/>
        <end position="458"/>
    </location>
</feature>
<dbReference type="GO" id="GO:0000329">
    <property type="term" value="C:fungal-type vacuole membrane"/>
    <property type="evidence" value="ECO:0007669"/>
    <property type="project" value="TreeGrafter"/>
</dbReference>
<feature type="compositionally biased region" description="Basic residues" evidence="11">
    <location>
        <begin position="29"/>
        <end position="38"/>
    </location>
</feature>
<protein>
    <recommendedName>
        <fullName evidence="10">Vacuolar calcium ion transporter</fullName>
    </recommendedName>
</protein>
<organism evidence="13 14">
    <name type="scientific">Lineolata rhizophorae</name>
    <dbReference type="NCBI Taxonomy" id="578093"/>
    <lineage>
        <taxon>Eukaryota</taxon>
        <taxon>Fungi</taxon>
        <taxon>Dikarya</taxon>
        <taxon>Ascomycota</taxon>
        <taxon>Pezizomycotina</taxon>
        <taxon>Dothideomycetes</taxon>
        <taxon>Dothideomycetes incertae sedis</taxon>
        <taxon>Lineolatales</taxon>
        <taxon>Lineolataceae</taxon>
        <taxon>Lineolata</taxon>
    </lineage>
</organism>
<keyword evidence="5 10" id="KW-0812">Transmembrane</keyword>
<feature type="transmembrane region" description="Helical" evidence="10">
    <location>
        <begin position="308"/>
        <end position="332"/>
    </location>
</feature>
<evidence type="ECO:0000256" key="9">
    <source>
        <dbReference type="ARBA" id="ARBA00023136"/>
    </source>
</evidence>
<dbReference type="NCBIfam" id="TIGR00378">
    <property type="entry name" value="cax"/>
    <property type="match status" value="1"/>
</dbReference>
<feature type="transmembrane region" description="Helical" evidence="10">
    <location>
        <begin position="150"/>
        <end position="172"/>
    </location>
</feature>
<evidence type="ECO:0000313" key="14">
    <source>
        <dbReference type="Proteomes" id="UP000799766"/>
    </source>
</evidence>
<feature type="region of interest" description="Disordered" evidence="11">
    <location>
        <begin position="1"/>
        <end position="48"/>
    </location>
</feature>
<name>A0A6A6NUK9_9PEZI</name>
<evidence type="ECO:0000256" key="11">
    <source>
        <dbReference type="SAM" id="MobiDB-lite"/>
    </source>
</evidence>
<dbReference type="InterPro" id="IPR044880">
    <property type="entry name" value="NCX_ion-bd_dom_sf"/>
</dbReference>
<keyword evidence="10" id="KW-0926">Vacuole</keyword>
<feature type="transmembrane region" description="Helical" evidence="10">
    <location>
        <begin position="382"/>
        <end position="404"/>
    </location>
</feature>
<keyword evidence="4 10" id="KW-0109">Calcium transport</keyword>
<keyword evidence="9 10" id="KW-0472">Membrane</keyword>
<evidence type="ECO:0000256" key="2">
    <source>
        <dbReference type="ARBA" id="ARBA00008170"/>
    </source>
</evidence>
<dbReference type="EMBL" id="MU001688">
    <property type="protein sequence ID" value="KAF2455177.1"/>
    <property type="molecule type" value="Genomic_DNA"/>
</dbReference>
<dbReference type="GO" id="GO:0006874">
    <property type="term" value="P:intracellular calcium ion homeostasis"/>
    <property type="evidence" value="ECO:0007669"/>
    <property type="project" value="TreeGrafter"/>
</dbReference>
<feature type="transmembrane region" description="Helical" evidence="10">
    <location>
        <begin position="117"/>
        <end position="138"/>
    </location>
</feature>
<keyword evidence="7 10" id="KW-1133">Transmembrane helix</keyword>
<comment type="function">
    <text evidence="10">Has a role in promoting intracellular calcium ion sequestration via the exchange of calcium ions for hydrogen ions across the vacuolar membrane. Involved also in manganese ion homeostasis via its uptake into the vacuole.</text>
</comment>
<dbReference type="Gene3D" id="1.20.1420.30">
    <property type="entry name" value="NCX, central ion-binding region"/>
    <property type="match status" value="2"/>
</dbReference>
<keyword evidence="14" id="KW-1185">Reference proteome</keyword>
<dbReference type="InterPro" id="IPR004798">
    <property type="entry name" value="CAX-like"/>
</dbReference>
<dbReference type="Proteomes" id="UP000799766">
    <property type="component" value="Unassembled WGS sequence"/>
</dbReference>